<evidence type="ECO:0000313" key="1">
    <source>
        <dbReference type="EMBL" id="DAE01351.1"/>
    </source>
</evidence>
<proteinExistence type="predicted"/>
<organism evidence="1">
    <name type="scientific">Siphoviridae sp. ctJcm18</name>
    <dbReference type="NCBI Taxonomy" id="2825433"/>
    <lineage>
        <taxon>Viruses</taxon>
        <taxon>Duplodnaviria</taxon>
        <taxon>Heunggongvirae</taxon>
        <taxon>Uroviricota</taxon>
        <taxon>Caudoviricetes</taxon>
    </lineage>
</organism>
<reference evidence="1" key="1">
    <citation type="journal article" date="2021" name="Proc. Natl. Acad. Sci. U.S.A.">
        <title>A Catalog of Tens of Thousands of Viruses from Human Metagenomes Reveals Hidden Associations with Chronic Diseases.</title>
        <authorList>
            <person name="Tisza M.J."/>
            <person name="Buck C.B."/>
        </authorList>
    </citation>
    <scope>NUCLEOTIDE SEQUENCE</scope>
    <source>
        <strain evidence="1">CtJcm18</strain>
    </source>
</reference>
<name>A0A8S5P2N7_9CAUD</name>
<accession>A0A8S5P2N7</accession>
<dbReference type="EMBL" id="BK015323">
    <property type="protein sequence ID" value="DAE01351.1"/>
    <property type="molecule type" value="Genomic_DNA"/>
</dbReference>
<protein>
    <submittedName>
        <fullName evidence="1">Uncharacterized protein</fullName>
    </submittedName>
</protein>
<sequence>MKKIYNVTFARYGFVQVEAESENDAFAKVEGYGKEDITWSDDFEATDAQEEEDF</sequence>